<comment type="similarity">
    <text evidence="1">Belongs to the JARID1 histone demethylase family.</text>
</comment>
<organism evidence="4 5">
    <name type="scientific">Chlorella ohadii</name>
    <dbReference type="NCBI Taxonomy" id="2649997"/>
    <lineage>
        <taxon>Eukaryota</taxon>
        <taxon>Viridiplantae</taxon>
        <taxon>Chlorophyta</taxon>
        <taxon>core chlorophytes</taxon>
        <taxon>Trebouxiophyceae</taxon>
        <taxon>Chlorellales</taxon>
        <taxon>Chlorellaceae</taxon>
        <taxon>Chlorella clade</taxon>
        <taxon>Chlorella</taxon>
    </lineage>
</organism>
<comment type="caution">
    <text evidence="4">The sequence shown here is derived from an EMBL/GenBank/DDBJ whole genome shotgun (WGS) entry which is preliminary data.</text>
</comment>
<dbReference type="Gene3D" id="2.60.120.10">
    <property type="entry name" value="Jelly Rolls"/>
    <property type="match status" value="1"/>
</dbReference>
<dbReference type="InterPro" id="IPR014710">
    <property type="entry name" value="RmlC-like_jellyroll"/>
</dbReference>
<sequence>MAGAAAAPMPINGSSGGSSDSYASATGLQPAALYPLMADLGFPPPLEAARQPLHAVNFWASLQAMRSSLHYDPYQNLLCVVRGRKRVRLVPPAATPHLKPQPVTHESANHSPVDLGAPDLERFPGLGAALAAVQEFEIETGDALFIPEGWWHQVDSEEGTLAANFWWEGAVSAQLGGPMDRYYFRRLVQSLLEQQKAAALAALPRCDLLQAAAALPAAGLGGKQQQEEEATADRGAAAGEPPGWTAEQAAAVKLLAAAVTSHQQAGAREEPPPVVCAVVATLAAHSAQCLLDVLLHLAQQQPEVAAHLLLHSLDPASWELLSGSIERRQDELAAQGSAAAAEEAVGALCDELYSCADRHALLGAILQRKEAFSRQALRAVLATELAGAL</sequence>
<dbReference type="InterPro" id="IPR003347">
    <property type="entry name" value="JmjC_dom"/>
</dbReference>
<dbReference type="SUPFAM" id="SSF51197">
    <property type="entry name" value="Clavaminate synthase-like"/>
    <property type="match status" value="1"/>
</dbReference>
<evidence type="ECO:0000259" key="3">
    <source>
        <dbReference type="PROSITE" id="PS51184"/>
    </source>
</evidence>
<name>A0AAD5DPH5_9CHLO</name>
<feature type="region of interest" description="Disordered" evidence="2">
    <location>
        <begin position="1"/>
        <end position="22"/>
    </location>
</feature>
<feature type="domain" description="JmjC" evidence="3">
    <location>
        <begin position="18"/>
        <end position="182"/>
    </location>
</feature>
<evidence type="ECO:0000256" key="1">
    <source>
        <dbReference type="ARBA" id="ARBA00006801"/>
    </source>
</evidence>
<dbReference type="AlphaFoldDB" id="A0AAD5DPH5"/>
<dbReference type="Pfam" id="PF13621">
    <property type="entry name" value="Cupin_8"/>
    <property type="match status" value="1"/>
</dbReference>
<evidence type="ECO:0000256" key="2">
    <source>
        <dbReference type="SAM" id="MobiDB-lite"/>
    </source>
</evidence>
<dbReference type="PROSITE" id="PS51184">
    <property type="entry name" value="JMJC"/>
    <property type="match status" value="1"/>
</dbReference>
<dbReference type="PANTHER" id="PTHR12461:SF102">
    <property type="entry name" value="LYSINE-SPECIFIC DEMETHYLASE JMJ31"/>
    <property type="match status" value="1"/>
</dbReference>
<reference evidence="4" key="1">
    <citation type="submission" date="2020-11" db="EMBL/GenBank/DDBJ databases">
        <title>Chlorella ohadii genome sequencing and assembly.</title>
        <authorList>
            <person name="Murik O."/>
            <person name="Treves H."/>
            <person name="Kedem I."/>
            <person name="Shotland Y."/>
            <person name="Kaplan A."/>
        </authorList>
    </citation>
    <scope>NUCLEOTIDE SEQUENCE</scope>
    <source>
        <strain evidence="4">1</strain>
    </source>
</reference>
<dbReference type="PANTHER" id="PTHR12461">
    <property type="entry name" value="HYPOXIA-INDUCIBLE FACTOR 1 ALPHA INHIBITOR-RELATED"/>
    <property type="match status" value="1"/>
</dbReference>
<accession>A0AAD5DPH5</accession>
<evidence type="ECO:0000313" key="5">
    <source>
        <dbReference type="Proteomes" id="UP001205105"/>
    </source>
</evidence>
<dbReference type="InterPro" id="IPR041667">
    <property type="entry name" value="Cupin_8"/>
</dbReference>
<feature type="region of interest" description="Disordered" evidence="2">
    <location>
        <begin position="220"/>
        <end position="242"/>
    </location>
</feature>
<dbReference type="SMART" id="SM00558">
    <property type="entry name" value="JmjC"/>
    <property type="match status" value="1"/>
</dbReference>
<protein>
    <recommendedName>
        <fullName evidence="3">JmjC domain-containing protein</fullName>
    </recommendedName>
</protein>
<evidence type="ECO:0000313" key="4">
    <source>
        <dbReference type="EMBL" id="KAI7841600.1"/>
    </source>
</evidence>
<keyword evidence="5" id="KW-1185">Reference proteome</keyword>
<proteinExistence type="inferred from homology"/>
<dbReference type="Proteomes" id="UP001205105">
    <property type="component" value="Unassembled WGS sequence"/>
</dbReference>
<dbReference type="EMBL" id="JADXDR010000062">
    <property type="protein sequence ID" value="KAI7841600.1"/>
    <property type="molecule type" value="Genomic_DNA"/>
</dbReference>
<gene>
    <name evidence="4" type="ORF">COHA_004770</name>
</gene>